<evidence type="ECO:0000259" key="2">
    <source>
        <dbReference type="PROSITE" id="PS51737"/>
    </source>
</evidence>
<dbReference type="RefSeq" id="WP_067677149.1">
    <property type="nucleotide sequence ID" value="NZ_CP016591.1"/>
</dbReference>
<accession>A0A1B2ABT4</accession>
<dbReference type="InterPro" id="IPR036162">
    <property type="entry name" value="Resolvase-like_N_sf"/>
</dbReference>
<dbReference type="InterPro" id="IPR050639">
    <property type="entry name" value="SSR_resolvase"/>
</dbReference>
<dbReference type="PROSITE" id="PS51737">
    <property type="entry name" value="RECOMBINASE_DNA_BIND"/>
    <property type="match status" value="1"/>
</dbReference>
<dbReference type="PATRIC" id="fig|692370.5.peg.1103"/>
<dbReference type="KEGG" id="ado:A6F68_01087"/>
<reference evidence="3 4" key="1">
    <citation type="submission" date="2016-07" db="EMBL/GenBank/DDBJ databases">
        <title>Complete genome sequence of Altererythrobacter dongtanensis KCTC 22672, a type strain with esterase isolated from tidal flat.</title>
        <authorList>
            <person name="Cheng H."/>
            <person name="Wu Y.-H."/>
            <person name="Zhou P."/>
            <person name="Huo Y.-Y."/>
            <person name="Wang C.-S."/>
            <person name="Xu X.-W."/>
        </authorList>
    </citation>
    <scope>NUCLEOTIDE SEQUENCE [LARGE SCALE GENOMIC DNA]</scope>
    <source>
        <strain evidence="3 4">KCTC 22672</strain>
    </source>
</reference>
<dbReference type="PANTHER" id="PTHR30461:SF23">
    <property type="entry name" value="DNA RECOMBINASE-RELATED"/>
    <property type="match status" value="1"/>
</dbReference>
<dbReference type="SUPFAM" id="SSF53041">
    <property type="entry name" value="Resolvase-like"/>
    <property type="match status" value="1"/>
</dbReference>
<dbReference type="AlphaFoldDB" id="A0A1B2ABT4"/>
<keyword evidence="4" id="KW-1185">Reference proteome</keyword>
<name>A0A1B2ABT4_9SPHN</name>
<dbReference type="EMBL" id="CP016591">
    <property type="protein sequence ID" value="ANY19606.1"/>
    <property type="molecule type" value="Genomic_DNA"/>
</dbReference>
<dbReference type="GO" id="GO:0000150">
    <property type="term" value="F:DNA strand exchange activity"/>
    <property type="evidence" value="ECO:0007669"/>
    <property type="project" value="InterPro"/>
</dbReference>
<evidence type="ECO:0000313" key="3">
    <source>
        <dbReference type="EMBL" id="ANY19606.1"/>
    </source>
</evidence>
<gene>
    <name evidence="3" type="primary">hin</name>
    <name evidence="3" type="ORF">A6F68_01087</name>
</gene>
<dbReference type="Gene3D" id="3.40.50.1390">
    <property type="entry name" value="Resolvase, N-terminal catalytic domain"/>
    <property type="match status" value="1"/>
</dbReference>
<evidence type="ECO:0000313" key="4">
    <source>
        <dbReference type="Proteomes" id="UP000092932"/>
    </source>
</evidence>
<dbReference type="InterPro" id="IPR011109">
    <property type="entry name" value="DNA_bind_recombinase_dom"/>
</dbReference>
<dbReference type="Pfam" id="PF07508">
    <property type="entry name" value="Recombinase"/>
    <property type="match status" value="1"/>
</dbReference>
<dbReference type="CDD" id="cd03768">
    <property type="entry name" value="SR_ResInv"/>
    <property type="match status" value="1"/>
</dbReference>
<dbReference type="InterPro" id="IPR006119">
    <property type="entry name" value="Resolv_N"/>
</dbReference>
<dbReference type="SMART" id="SM00857">
    <property type="entry name" value="Resolvase"/>
    <property type="match status" value="1"/>
</dbReference>
<dbReference type="Pfam" id="PF00239">
    <property type="entry name" value="Resolvase"/>
    <property type="match status" value="1"/>
</dbReference>
<dbReference type="InterPro" id="IPR038109">
    <property type="entry name" value="DNA_bind_recomb_sf"/>
</dbReference>
<dbReference type="Gene3D" id="3.90.1750.20">
    <property type="entry name" value="Putative Large Serine Recombinase, Chain B, Domain 2"/>
    <property type="match status" value="1"/>
</dbReference>
<dbReference type="PROSITE" id="PS51736">
    <property type="entry name" value="RECOMBINASES_3"/>
    <property type="match status" value="1"/>
</dbReference>
<proteinExistence type="predicted"/>
<sequence>MNKVRCAIYTRKSSEEGLEQDFNSLHAQREACAAYVMSQASEGWALIPDEYDDGGISGGTLERPGLRRLLADIAAQKIDIVVVYKVDRLTRSLLDFSKLVEAFDKAEVSFVSVTQSFNTTTSMGRLTLNMLLSFAQFEREVTAERIRDKIAASKARGMWMGGVPPIGYRPDGRSLAIVDDHASIIRRIFERYLSLGSVRLLAEEFVSEGIEVPARTTGSGRHIGGRPFSRGQIYHVLVNPVYVGEIHHRGKVYLANHTPIIDRETWEQVQLSLKENTQGSRSARKVQSPSMLARKLVDAEGQPLIATHACKPARSGSKDAKVRYRYYVSKVLHHDPDVDSAEGMRIPAREIEAAVSNRVAEALDDPLTLLSQAGIALEADVARPALTNAGKLATAVRRREQSLMRRLVTRVTVSPASLEIAISTSVLARDLRLMEAAPTEDTVTLSSHVRLSKTGTAIRMVQDNGRASTAGTPDPSLLKVLGQARRWSAAIATGETDLPTIARTEKISDSLVSRVVRLSFLAPQIVEAILDGTQPERLTATTLDGLDLPLDCQAQVDLLLTA</sequence>
<evidence type="ECO:0000259" key="1">
    <source>
        <dbReference type="PROSITE" id="PS51736"/>
    </source>
</evidence>
<dbReference type="STRING" id="692370.A6F68_01087"/>
<feature type="domain" description="Resolvase/invertase-type recombinase catalytic" evidence="1">
    <location>
        <begin position="5"/>
        <end position="157"/>
    </location>
</feature>
<feature type="domain" description="Recombinase" evidence="2">
    <location>
        <begin position="165"/>
        <end position="279"/>
    </location>
</feature>
<dbReference type="PANTHER" id="PTHR30461">
    <property type="entry name" value="DNA-INVERTASE FROM LAMBDOID PROPHAGE"/>
    <property type="match status" value="1"/>
</dbReference>
<organism evidence="3 4">
    <name type="scientific">Tsuneonella dongtanensis</name>
    <dbReference type="NCBI Taxonomy" id="692370"/>
    <lineage>
        <taxon>Bacteria</taxon>
        <taxon>Pseudomonadati</taxon>
        <taxon>Pseudomonadota</taxon>
        <taxon>Alphaproteobacteria</taxon>
        <taxon>Sphingomonadales</taxon>
        <taxon>Erythrobacteraceae</taxon>
        <taxon>Tsuneonella</taxon>
    </lineage>
</organism>
<dbReference type="Proteomes" id="UP000092932">
    <property type="component" value="Chromosome"/>
</dbReference>
<dbReference type="GO" id="GO:0003677">
    <property type="term" value="F:DNA binding"/>
    <property type="evidence" value="ECO:0007669"/>
    <property type="project" value="InterPro"/>
</dbReference>
<dbReference type="OrthoDB" id="7277848at2"/>
<protein>
    <submittedName>
        <fullName evidence="3">DNA-invertase hin</fullName>
    </submittedName>
</protein>